<dbReference type="PANTHER" id="PTHR46401">
    <property type="entry name" value="GLYCOSYLTRANSFERASE WBBK-RELATED"/>
    <property type="match status" value="1"/>
</dbReference>
<dbReference type="GO" id="GO:0016757">
    <property type="term" value="F:glycosyltransferase activity"/>
    <property type="evidence" value="ECO:0007669"/>
    <property type="project" value="UniProtKB-KW"/>
</dbReference>
<dbReference type="GO" id="GO:0009103">
    <property type="term" value="P:lipopolysaccharide biosynthetic process"/>
    <property type="evidence" value="ECO:0007669"/>
    <property type="project" value="TreeGrafter"/>
</dbReference>
<evidence type="ECO:0000259" key="2">
    <source>
        <dbReference type="Pfam" id="PF00534"/>
    </source>
</evidence>
<proteinExistence type="predicted"/>
<dbReference type="EC" id="2.4.-.-" evidence="4"/>
<dbReference type="InterPro" id="IPR022623">
    <property type="entry name" value="Glyco_trans_4"/>
</dbReference>
<dbReference type="SUPFAM" id="SSF53756">
    <property type="entry name" value="UDP-Glycosyltransferase/glycogen phosphorylase"/>
    <property type="match status" value="1"/>
</dbReference>
<evidence type="ECO:0000313" key="5">
    <source>
        <dbReference type="Proteomes" id="UP000276437"/>
    </source>
</evidence>
<dbReference type="PANTHER" id="PTHR46401:SF2">
    <property type="entry name" value="GLYCOSYLTRANSFERASE WBBK-RELATED"/>
    <property type="match status" value="1"/>
</dbReference>
<dbReference type="EMBL" id="AP018449">
    <property type="protein sequence ID" value="BBB91658.1"/>
    <property type="molecule type" value="Genomic_DNA"/>
</dbReference>
<dbReference type="AlphaFoldDB" id="A0A348AKR0"/>
<feature type="domain" description="Glycosyl transferase family 1" evidence="2">
    <location>
        <begin position="212"/>
        <end position="379"/>
    </location>
</feature>
<evidence type="ECO:0000313" key="4">
    <source>
        <dbReference type="EMBL" id="BBB91658.1"/>
    </source>
</evidence>
<dbReference type="OrthoDB" id="5416057at2"/>
<dbReference type="CDD" id="cd03818">
    <property type="entry name" value="GT4_ExpC-like"/>
    <property type="match status" value="1"/>
</dbReference>
<dbReference type="Gene3D" id="3.40.50.2000">
    <property type="entry name" value="Glycogen Phosphorylase B"/>
    <property type="match status" value="1"/>
</dbReference>
<keyword evidence="4" id="KW-0328">Glycosyltransferase</keyword>
<sequence>MKLLFLHRNFPGQFRYMASYYAGNSGNTVVFLATAVHEDIPGVHKVIYRPEGSSRPTTHIYLRGFEDAVLYGQSACRAAIQLREQGFIPDLIIGHSGWGPTLYVQDVYPDVPLLCYFEWFYRSHGSTHGFDPATPVSEDNKAEIRTKNMAIMLDLCHSTLGLSPTRWQKQQFPPEFHNKIQVIHDGVNTALFCPAPEAKLVIPRIGLDLSEAEEIVTYVATGMEPMRGFPQFMEAVSLLQKRRPRCHVVVVGEDRVEYSNPLANGKTYKQWMLEQYEYDLTRIHFTGRLNLLEYREVIQASTVHVYLTYPYILSWSLLEAMACGCLVIGSNTPPVAEVIEDGGNGLLVDFFSPRELADKIDGALNDPGACQLIRRNARNTILEKYSLDVLFPKQRELVQALVDRRA</sequence>
<protein>
    <submittedName>
        <fullName evidence="4">Putative glycosyltransferase EpsD</fullName>
        <ecNumber evidence="4">2.4.-.-</ecNumber>
    </submittedName>
</protein>
<gene>
    <name evidence="4" type="primary">epsD_2</name>
    <name evidence="4" type="ORF">MAMMFC1_02342</name>
</gene>
<dbReference type="Proteomes" id="UP000276437">
    <property type="component" value="Chromosome"/>
</dbReference>
<dbReference type="InterPro" id="IPR001296">
    <property type="entry name" value="Glyco_trans_1"/>
</dbReference>
<feature type="domain" description="Glycosyl transferase family 4" evidence="3">
    <location>
        <begin position="26"/>
        <end position="191"/>
    </location>
</feature>
<organism evidence="4 5">
    <name type="scientific">Methylomusa anaerophila</name>
    <dbReference type="NCBI Taxonomy" id="1930071"/>
    <lineage>
        <taxon>Bacteria</taxon>
        <taxon>Bacillati</taxon>
        <taxon>Bacillota</taxon>
        <taxon>Negativicutes</taxon>
        <taxon>Selenomonadales</taxon>
        <taxon>Sporomusaceae</taxon>
        <taxon>Methylomusa</taxon>
    </lineage>
</organism>
<keyword evidence="5" id="KW-1185">Reference proteome</keyword>
<keyword evidence="1 4" id="KW-0808">Transferase</keyword>
<dbReference type="RefSeq" id="WP_126308648.1">
    <property type="nucleotide sequence ID" value="NZ_AP018449.1"/>
</dbReference>
<dbReference type="KEGG" id="mana:MAMMFC1_02342"/>
<name>A0A348AKR0_9FIRM</name>
<dbReference type="Pfam" id="PF12000">
    <property type="entry name" value="Glyco_trans_4_3"/>
    <property type="match status" value="1"/>
</dbReference>
<accession>A0A348AKR0</accession>
<reference evidence="4 5" key="1">
    <citation type="journal article" date="2018" name="Int. J. Syst. Evol. Microbiol.">
        <title>Methylomusa anaerophila gen. nov., sp. nov., an anaerobic methanol-utilizing bacterium isolated from a microbial fuel cell.</title>
        <authorList>
            <person name="Amano N."/>
            <person name="Yamamuro A."/>
            <person name="Miyahara M."/>
            <person name="Kouzuma A."/>
            <person name="Abe T."/>
            <person name="Watanabe K."/>
        </authorList>
    </citation>
    <scope>NUCLEOTIDE SEQUENCE [LARGE SCALE GENOMIC DNA]</scope>
    <source>
        <strain evidence="4 5">MMFC1</strain>
    </source>
</reference>
<dbReference type="Pfam" id="PF00534">
    <property type="entry name" value="Glycos_transf_1"/>
    <property type="match status" value="1"/>
</dbReference>
<evidence type="ECO:0000259" key="3">
    <source>
        <dbReference type="Pfam" id="PF12000"/>
    </source>
</evidence>
<evidence type="ECO:0000256" key="1">
    <source>
        <dbReference type="ARBA" id="ARBA00022679"/>
    </source>
</evidence>